<sequence>APLSTVRTTICEVWAYNLDEEVKKIRQVLRKYNYVAMSFRRLGKTR</sequence>
<dbReference type="GO" id="GO:0003676">
    <property type="term" value="F:nucleic acid binding"/>
    <property type="evidence" value="ECO:0007669"/>
    <property type="project" value="InterPro"/>
</dbReference>
<dbReference type="Gene3D" id="3.30.420.10">
    <property type="entry name" value="Ribonuclease H-like superfamily/Ribonuclease H"/>
    <property type="match status" value="1"/>
</dbReference>
<dbReference type="Proteomes" id="UP000694563">
    <property type="component" value="Chromosome 5"/>
</dbReference>
<reference evidence="1" key="3">
    <citation type="submission" date="2025-09" db="UniProtKB">
        <authorList>
            <consortium name="Ensembl"/>
        </authorList>
    </citation>
    <scope>IDENTIFICATION</scope>
</reference>
<reference evidence="1" key="2">
    <citation type="submission" date="2025-08" db="UniProtKB">
        <authorList>
            <consortium name="Ensembl"/>
        </authorList>
    </citation>
    <scope>IDENTIFICATION</scope>
</reference>
<evidence type="ECO:0000313" key="1">
    <source>
        <dbReference type="Ensembl" id="ENSCUSP00005026101.1"/>
    </source>
</evidence>
<reference evidence="1" key="1">
    <citation type="submission" date="2020-10" db="EMBL/GenBank/DDBJ databases">
        <title>Catharus ustulatus (Swainson's thrush) genome, bCatUst1, primary haplotype v2.</title>
        <authorList>
            <person name="Delmore K."/>
            <person name="Vafadar M."/>
            <person name="Formenti G."/>
            <person name="Chow W."/>
            <person name="Pelan S."/>
            <person name="Howe K."/>
            <person name="Rhie A."/>
            <person name="Mountcastle J."/>
            <person name="Haase B."/>
            <person name="Fedrigo O."/>
            <person name="Jarvis E.D."/>
        </authorList>
    </citation>
    <scope>NUCLEOTIDE SEQUENCE [LARGE SCALE GENOMIC DNA]</scope>
</reference>
<dbReference type="InterPro" id="IPR036397">
    <property type="entry name" value="RNaseH_sf"/>
</dbReference>
<accession>A0A8C3VC72</accession>
<name>A0A8C3VC72_CATUS</name>
<evidence type="ECO:0000313" key="2">
    <source>
        <dbReference type="Proteomes" id="UP000694563"/>
    </source>
</evidence>
<proteinExistence type="predicted"/>
<dbReference type="AlphaFoldDB" id="A0A8C3VC72"/>
<dbReference type="Ensembl" id="ENSCUST00005027027.1">
    <property type="protein sequence ID" value="ENSCUSP00005026101.1"/>
    <property type="gene ID" value="ENSCUSG00005016212.1"/>
</dbReference>
<dbReference type="InterPro" id="IPR012337">
    <property type="entry name" value="RNaseH-like_sf"/>
</dbReference>
<organism evidence="1 2">
    <name type="scientific">Catharus ustulatus</name>
    <name type="common">Russet-backed thrush</name>
    <name type="synonym">Hylocichla ustulatus</name>
    <dbReference type="NCBI Taxonomy" id="91951"/>
    <lineage>
        <taxon>Eukaryota</taxon>
        <taxon>Metazoa</taxon>
        <taxon>Chordata</taxon>
        <taxon>Craniata</taxon>
        <taxon>Vertebrata</taxon>
        <taxon>Euteleostomi</taxon>
        <taxon>Archelosauria</taxon>
        <taxon>Archosauria</taxon>
        <taxon>Dinosauria</taxon>
        <taxon>Saurischia</taxon>
        <taxon>Theropoda</taxon>
        <taxon>Coelurosauria</taxon>
        <taxon>Aves</taxon>
        <taxon>Neognathae</taxon>
        <taxon>Neoaves</taxon>
        <taxon>Telluraves</taxon>
        <taxon>Australaves</taxon>
        <taxon>Passeriformes</taxon>
        <taxon>Turdidae</taxon>
        <taxon>Catharus</taxon>
    </lineage>
</organism>
<protein>
    <submittedName>
        <fullName evidence="1">Uncharacterized protein</fullName>
    </submittedName>
</protein>
<keyword evidence="2" id="KW-1185">Reference proteome</keyword>
<dbReference type="SUPFAM" id="SSF53098">
    <property type="entry name" value="Ribonuclease H-like"/>
    <property type="match status" value="1"/>
</dbReference>